<dbReference type="Proteomes" id="UP000664382">
    <property type="component" value="Unassembled WGS sequence"/>
</dbReference>
<dbReference type="SUPFAM" id="SSF53448">
    <property type="entry name" value="Nucleotide-diphospho-sugar transferases"/>
    <property type="match status" value="1"/>
</dbReference>
<keyword evidence="1" id="KW-0129">CBS domain</keyword>
<dbReference type="Pfam" id="PF00571">
    <property type="entry name" value="CBS"/>
    <property type="match status" value="1"/>
</dbReference>
<feature type="domain" description="CBS" evidence="2">
    <location>
        <begin position="1"/>
        <end position="57"/>
    </location>
</feature>
<comment type="caution">
    <text evidence="3">The sequence shown here is derived from an EMBL/GenBank/DDBJ whole genome shotgun (WGS) entry which is preliminary data.</text>
</comment>
<evidence type="ECO:0000313" key="3">
    <source>
        <dbReference type="EMBL" id="MBO1900596.1"/>
    </source>
</evidence>
<gene>
    <name evidence="3" type="ORF">J4H92_01370</name>
</gene>
<dbReference type="InterPro" id="IPR046342">
    <property type="entry name" value="CBS_dom_sf"/>
</dbReference>
<sequence length="351" mass="37332">MMIADYLLREHATVLDAFTAIDGSATGLACVVDDARKLVGVITDGDLRRALISGARLEDPIAPHVKRAPRTVPTGTARAHILDLMTALRINAVPEIAPDGTVASIHTLSEIIGGAVLPNRAVIMAGGKGTRLGALTRHVPKPLITVAGRPIIEWVILQLVGNGIRNLSISVNHFAEQIEARLGDGSRLGCSIDYLRETAENPLGTAGSLTLLDPAVTSAQAPPLLVLNADLLVEFDAARLIREHEASGAALTMGVKTYRHTVPFGVVEYDEERTITAVSEKPELAVEINTGIYCIDAELVRLLPYNRPSTMPGLAEQCLDSGRRVSAWAIDAGWIDIGTPHDLARAQGAAQ</sequence>
<dbReference type="Gene3D" id="3.90.550.10">
    <property type="entry name" value="Spore Coat Polysaccharide Biosynthesis Protein SpsA, Chain A"/>
    <property type="match status" value="1"/>
</dbReference>
<dbReference type="Pfam" id="PF00483">
    <property type="entry name" value="NTP_transferase"/>
    <property type="match status" value="1"/>
</dbReference>
<evidence type="ECO:0000259" key="2">
    <source>
        <dbReference type="PROSITE" id="PS51371"/>
    </source>
</evidence>
<dbReference type="EMBL" id="JAGDYM010000003">
    <property type="protein sequence ID" value="MBO1900596.1"/>
    <property type="molecule type" value="Genomic_DNA"/>
</dbReference>
<accession>A0A939S746</accession>
<dbReference type="PROSITE" id="PS51371">
    <property type="entry name" value="CBS"/>
    <property type="match status" value="1"/>
</dbReference>
<dbReference type="InterPro" id="IPR050486">
    <property type="entry name" value="Mannose-1P_guanyltransferase"/>
</dbReference>
<organism evidence="3 4">
    <name type="scientific">Leucobacter weissii</name>
    <dbReference type="NCBI Taxonomy" id="1983706"/>
    <lineage>
        <taxon>Bacteria</taxon>
        <taxon>Bacillati</taxon>
        <taxon>Actinomycetota</taxon>
        <taxon>Actinomycetes</taxon>
        <taxon>Micrococcales</taxon>
        <taxon>Microbacteriaceae</taxon>
        <taxon>Leucobacter</taxon>
    </lineage>
</organism>
<protein>
    <submittedName>
        <fullName evidence="3">NTP transferase domain-containing protein</fullName>
    </submittedName>
</protein>
<dbReference type="InterPro" id="IPR005835">
    <property type="entry name" value="NTP_transferase_dom"/>
</dbReference>
<evidence type="ECO:0000256" key="1">
    <source>
        <dbReference type="PROSITE-ProRule" id="PRU00703"/>
    </source>
</evidence>
<proteinExistence type="predicted"/>
<dbReference type="InterPro" id="IPR029044">
    <property type="entry name" value="Nucleotide-diphossugar_trans"/>
</dbReference>
<dbReference type="SUPFAM" id="SSF54631">
    <property type="entry name" value="CBS-domain pair"/>
    <property type="match status" value="1"/>
</dbReference>
<keyword evidence="4" id="KW-1185">Reference proteome</keyword>
<dbReference type="AlphaFoldDB" id="A0A939S746"/>
<dbReference type="InterPro" id="IPR000644">
    <property type="entry name" value="CBS_dom"/>
</dbReference>
<name>A0A939S746_9MICO</name>
<evidence type="ECO:0000313" key="4">
    <source>
        <dbReference type="Proteomes" id="UP000664382"/>
    </source>
</evidence>
<dbReference type="Gene3D" id="3.10.580.10">
    <property type="entry name" value="CBS-domain"/>
    <property type="match status" value="1"/>
</dbReference>
<reference evidence="3" key="1">
    <citation type="submission" date="2021-03" db="EMBL/GenBank/DDBJ databases">
        <title>Leucobacter chromiisoli sp. nov., isolated from chromium-containing soil of chemical plant.</title>
        <authorList>
            <person name="Xu Z."/>
        </authorList>
    </citation>
    <scope>NUCLEOTIDE SEQUENCE</scope>
    <source>
        <strain evidence="3">S27</strain>
    </source>
</reference>
<keyword evidence="3" id="KW-0808">Transferase</keyword>
<dbReference type="GO" id="GO:0016740">
    <property type="term" value="F:transferase activity"/>
    <property type="evidence" value="ECO:0007669"/>
    <property type="project" value="UniProtKB-KW"/>
</dbReference>
<dbReference type="PANTHER" id="PTHR22572">
    <property type="entry name" value="SUGAR-1-PHOSPHATE GUANYL TRANSFERASE"/>
    <property type="match status" value="1"/>
</dbReference>